<evidence type="ECO:0000313" key="1">
    <source>
        <dbReference type="EMBL" id="KAI9378442.1"/>
    </source>
</evidence>
<accession>A0ACC0RNF0</accession>
<organism evidence="1 2">
    <name type="scientific">Populus trichocarpa</name>
    <name type="common">Western balsam poplar</name>
    <name type="synonym">Populus balsamifera subsp. trichocarpa</name>
    <dbReference type="NCBI Taxonomy" id="3694"/>
    <lineage>
        <taxon>Eukaryota</taxon>
        <taxon>Viridiplantae</taxon>
        <taxon>Streptophyta</taxon>
        <taxon>Embryophyta</taxon>
        <taxon>Tracheophyta</taxon>
        <taxon>Spermatophyta</taxon>
        <taxon>Magnoliopsida</taxon>
        <taxon>eudicotyledons</taxon>
        <taxon>Gunneridae</taxon>
        <taxon>Pentapetalae</taxon>
        <taxon>rosids</taxon>
        <taxon>fabids</taxon>
        <taxon>Malpighiales</taxon>
        <taxon>Salicaceae</taxon>
        <taxon>Saliceae</taxon>
        <taxon>Populus</taxon>
    </lineage>
</organism>
<reference evidence="1 2" key="1">
    <citation type="journal article" date="2006" name="Science">
        <title>The genome of black cottonwood, Populus trichocarpa (Torr. &amp; Gray).</title>
        <authorList>
            <person name="Tuskan G.A."/>
            <person name="Difazio S."/>
            <person name="Jansson S."/>
            <person name="Bohlmann J."/>
            <person name="Grigoriev I."/>
            <person name="Hellsten U."/>
            <person name="Putnam N."/>
            <person name="Ralph S."/>
            <person name="Rombauts S."/>
            <person name="Salamov A."/>
            <person name="Schein J."/>
            <person name="Sterck L."/>
            <person name="Aerts A."/>
            <person name="Bhalerao R.R."/>
            <person name="Bhalerao R.P."/>
            <person name="Blaudez D."/>
            <person name="Boerjan W."/>
            <person name="Brun A."/>
            <person name="Brunner A."/>
            <person name="Busov V."/>
            <person name="Campbell M."/>
            <person name="Carlson J."/>
            <person name="Chalot M."/>
            <person name="Chapman J."/>
            <person name="Chen G.L."/>
            <person name="Cooper D."/>
            <person name="Coutinho P.M."/>
            <person name="Couturier J."/>
            <person name="Covert S."/>
            <person name="Cronk Q."/>
            <person name="Cunningham R."/>
            <person name="Davis J."/>
            <person name="Degroeve S."/>
            <person name="Dejardin A."/>
            <person name="Depamphilis C."/>
            <person name="Detter J."/>
            <person name="Dirks B."/>
            <person name="Dubchak I."/>
            <person name="Duplessis S."/>
            <person name="Ehlting J."/>
            <person name="Ellis B."/>
            <person name="Gendler K."/>
            <person name="Goodstein D."/>
            <person name="Gribskov M."/>
            <person name="Grimwood J."/>
            <person name="Groover A."/>
            <person name="Gunter L."/>
            <person name="Hamberger B."/>
            <person name="Heinze B."/>
            <person name="Helariutta Y."/>
            <person name="Henrissat B."/>
            <person name="Holligan D."/>
            <person name="Holt R."/>
            <person name="Huang W."/>
            <person name="Islam-Faridi N."/>
            <person name="Jones S."/>
            <person name="Jones-Rhoades M."/>
            <person name="Jorgensen R."/>
            <person name="Joshi C."/>
            <person name="Kangasjarvi J."/>
            <person name="Karlsson J."/>
            <person name="Kelleher C."/>
            <person name="Kirkpatrick R."/>
            <person name="Kirst M."/>
            <person name="Kohler A."/>
            <person name="Kalluri U."/>
            <person name="Larimer F."/>
            <person name="Leebens-Mack J."/>
            <person name="Leple J.C."/>
            <person name="Locascio P."/>
            <person name="Lou Y."/>
            <person name="Lucas S."/>
            <person name="Martin F."/>
            <person name="Montanini B."/>
            <person name="Napoli C."/>
            <person name="Nelson D.R."/>
            <person name="Nelson C."/>
            <person name="Nieminen K."/>
            <person name="Nilsson O."/>
            <person name="Pereda V."/>
            <person name="Peter G."/>
            <person name="Philippe R."/>
            <person name="Pilate G."/>
            <person name="Poliakov A."/>
            <person name="Razumovskaya J."/>
            <person name="Richardson P."/>
            <person name="Rinaldi C."/>
            <person name="Ritland K."/>
            <person name="Rouze P."/>
            <person name="Ryaboy D."/>
            <person name="Schmutz J."/>
            <person name="Schrader J."/>
            <person name="Segerman B."/>
            <person name="Shin H."/>
            <person name="Siddiqui A."/>
            <person name="Sterky F."/>
            <person name="Terry A."/>
            <person name="Tsai C.J."/>
            <person name="Uberbacher E."/>
            <person name="Unneberg P."/>
            <person name="Vahala J."/>
            <person name="Wall K."/>
            <person name="Wessler S."/>
            <person name="Yang G."/>
            <person name="Yin T."/>
            <person name="Douglas C."/>
            <person name="Marra M."/>
            <person name="Sandberg G."/>
            <person name="Van de Peer Y."/>
            <person name="Rokhsar D."/>
        </authorList>
    </citation>
    <scope>NUCLEOTIDE SEQUENCE [LARGE SCALE GENOMIC DNA]</scope>
    <source>
        <strain evidence="2">cv. Nisqually</strain>
    </source>
</reference>
<keyword evidence="2" id="KW-1185">Reference proteome</keyword>
<dbReference type="Proteomes" id="UP000006729">
    <property type="component" value="Chromosome 18"/>
</dbReference>
<evidence type="ECO:0000313" key="2">
    <source>
        <dbReference type="Proteomes" id="UP000006729"/>
    </source>
</evidence>
<sequence>MKTTVMLMLGRRQWQSQLVSVLLLYFSFLLFSVYLLFFTMFLPPCFVLFPPASPAPLPGFCLWFSYDFSPVPVVFFFASPRFLLRFFLVSDSLFCCLWFWRLVAEDCEDDGQCQFSSLRFRSLVFFFF</sequence>
<name>A0ACC0RNF0_POPTR</name>
<comment type="caution">
    <text evidence="1">The sequence shown here is derived from an EMBL/GenBank/DDBJ whole genome shotgun (WGS) entry which is preliminary data.</text>
</comment>
<dbReference type="EMBL" id="CM009307">
    <property type="protein sequence ID" value="KAI9378442.1"/>
    <property type="molecule type" value="Genomic_DNA"/>
</dbReference>
<proteinExistence type="predicted"/>
<gene>
    <name evidence="1" type="ORF">POPTR_018G094050v4</name>
</gene>
<protein>
    <submittedName>
        <fullName evidence="1">Uncharacterized protein</fullName>
    </submittedName>
</protein>